<dbReference type="Pfam" id="PF14305">
    <property type="entry name" value="ATPgrasp_TupA"/>
    <property type="match status" value="1"/>
</dbReference>
<evidence type="ECO:0000313" key="1">
    <source>
        <dbReference type="EMBL" id="GMG84244.1"/>
    </source>
</evidence>
<dbReference type="Proteomes" id="UP001239909">
    <property type="component" value="Unassembled WGS sequence"/>
</dbReference>
<dbReference type="InterPro" id="IPR029465">
    <property type="entry name" value="ATPgrasp_TupA"/>
</dbReference>
<protein>
    <recommendedName>
        <fullName evidence="3">Teichuronopeptide biosynthesis TupA-like protein</fullName>
    </recommendedName>
</protein>
<keyword evidence="2" id="KW-1185">Reference proteome</keyword>
<comment type="caution">
    <text evidence="1">The sequence shown here is derived from an EMBL/GenBank/DDBJ whole genome shotgun (WGS) entry which is preliminary data.</text>
</comment>
<evidence type="ECO:0000313" key="2">
    <source>
        <dbReference type="Proteomes" id="UP001239909"/>
    </source>
</evidence>
<evidence type="ECO:0008006" key="3">
    <source>
        <dbReference type="Google" id="ProtNLM"/>
    </source>
</evidence>
<accession>A0ABQ6LM05</accession>
<gene>
    <name evidence="1" type="ORF">LNKW23_34590</name>
</gene>
<proteinExistence type="predicted"/>
<name>A0ABQ6LM05_9RHOB</name>
<dbReference type="RefSeq" id="WP_285673241.1">
    <property type="nucleotide sequence ID" value="NZ_BSYI01000032.1"/>
</dbReference>
<sequence length="282" mass="31376">MAWYKVPVRWVLRRLPPWRGIDRAVAWAMYVHDYGAVPRFPARRYRDLIHAVKTRELEDPLRIRVSDKLLAKAHVRQVLGRDACPETLAVFRRPHEVVAAAIPWPSVVKPTHCSGRWIHLEAPAGPEQIAEIRGWLAQNHYWLSRERNYLGLTPGVLAEAPVAPPAAVVDYKVLCLGGRARLVRVISARGADKQVAIFTPDWRLLAHHGRAPRPEIAAPPPELAEMIAAAERLAAPFGFIRVDLYRAGGRVLVGELTNTPDGGRPTLPAGYEAVASRALFGD</sequence>
<dbReference type="EMBL" id="BSYI01000032">
    <property type="protein sequence ID" value="GMG84244.1"/>
    <property type="molecule type" value="Genomic_DNA"/>
</dbReference>
<reference evidence="1 2" key="1">
    <citation type="submission" date="2023-04" db="EMBL/GenBank/DDBJ databases">
        <title>Marinoamorphus aggregata gen. nov., sp. Nov., isolate from tissue of brittle star Ophioplocus japonicus.</title>
        <authorList>
            <person name="Kawano K."/>
            <person name="Sawayama S."/>
            <person name="Nakagawa S."/>
        </authorList>
    </citation>
    <scope>NUCLEOTIDE SEQUENCE [LARGE SCALE GENOMIC DNA]</scope>
    <source>
        <strain evidence="1 2">NKW23</strain>
    </source>
</reference>
<organism evidence="1 2">
    <name type="scientific">Paralimibaculum aggregatum</name>
    <dbReference type="NCBI Taxonomy" id="3036245"/>
    <lineage>
        <taxon>Bacteria</taxon>
        <taxon>Pseudomonadati</taxon>
        <taxon>Pseudomonadota</taxon>
        <taxon>Alphaproteobacteria</taxon>
        <taxon>Rhodobacterales</taxon>
        <taxon>Paracoccaceae</taxon>
        <taxon>Paralimibaculum</taxon>
    </lineage>
</organism>